<evidence type="ECO:0000256" key="2">
    <source>
        <dbReference type="SAM" id="Coils"/>
    </source>
</evidence>
<name>A0A1F7SHF5_9BACT</name>
<dbReference type="AlphaFoldDB" id="A0A1F7SHF5"/>
<dbReference type="STRING" id="1817883.A3G31_11570"/>
<dbReference type="PANTHER" id="PTHR30535">
    <property type="entry name" value="VITAMIN B12-BINDING PROTEIN"/>
    <property type="match status" value="1"/>
</dbReference>
<dbReference type="InterPro" id="IPR002491">
    <property type="entry name" value="ABC_transptr_periplasmic_BD"/>
</dbReference>
<dbReference type="InterPro" id="IPR050902">
    <property type="entry name" value="ABC_Transporter_SBP"/>
</dbReference>
<keyword evidence="2" id="KW-0175">Coiled coil</keyword>
<evidence type="ECO:0000313" key="4">
    <source>
        <dbReference type="EMBL" id="OGL52597.1"/>
    </source>
</evidence>
<accession>A0A1F7SHF5</accession>
<sequence>MKNFYLIPIFFLLFSVTVSITGKASQVFTDELGRKVTLEKNPERIVSLAPNVTEILFALGLGDKIVGVTNFCNFPEEAKSKEKVGMLLNPSLEKIISLKPDLIIWNTEGENKQTFLKLSELGLKIFIISPQRIETIFDSIINIGNICGKNKNAEELVAGMKKKLNFLKKQLNGVKKTKVLFLLDLKPLISVSKNSFHGELIEFAKGENIENSSPDRYPKISMEEIVNKEPEVIIVSNHREDFKKLFNEFKNNPAVKATPAYRNNRIFEIESDLADRLSPRIVDGLDKLARIIHPEAWKTLNPKFKILNPKQ</sequence>
<comment type="caution">
    <text evidence="4">The sequence shown here is derived from an EMBL/GenBank/DDBJ whole genome shotgun (WGS) entry which is preliminary data.</text>
</comment>
<protein>
    <recommendedName>
        <fullName evidence="3">Fe/B12 periplasmic-binding domain-containing protein</fullName>
    </recommendedName>
</protein>
<dbReference type="SUPFAM" id="SSF53807">
    <property type="entry name" value="Helical backbone' metal receptor"/>
    <property type="match status" value="1"/>
</dbReference>
<gene>
    <name evidence="4" type="ORF">A3G31_11570</name>
</gene>
<dbReference type="Pfam" id="PF01497">
    <property type="entry name" value="Peripla_BP_2"/>
    <property type="match status" value="1"/>
</dbReference>
<dbReference type="Proteomes" id="UP000178082">
    <property type="component" value="Unassembled WGS sequence"/>
</dbReference>
<feature type="domain" description="Fe/B12 periplasmic-binding" evidence="3">
    <location>
        <begin position="44"/>
        <end position="296"/>
    </location>
</feature>
<dbReference type="Gene3D" id="3.40.50.1980">
    <property type="entry name" value="Nitrogenase molybdenum iron protein domain"/>
    <property type="match status" value="2"/>
</dbReference>
<evidence type="ECO:0000313" key="5">
    <source>
        <dbReference type="Proteomes" id="UP000178082"/>
    </source>
</evidence>
<proteinExistence type="predicted"/>
<evidence type="ECO:0000259" key="3">
    <source>
        <dbReference type="PROSITE" id="PS50983"/>
    </source>
</evidence>
<dbReference type="PROSITE" id="PS50983">
    <property type="entry name" value="FE_B12_PBP"/>
    <property type="match status" value="1"/>
</dbReference>
<dbReference type="EMBL" id="MGDI01000031">
    <property type="protein sequence ID" value="OGL52597.1"/>
    <property type="molecule type" value="Genomic_DNA"/>
</dbReference>
<reference evidence="4 5" key="1">
    <citation type="journal article" date="2016" name="Nat. Commun.">
        <title>Thousands of microbial genomes shed light on interconnected biogeochemical processes in an aquifer system.</title>
        <authorList>
            <person name="Anantharaman K."/>
            <person name="Brown C.T."/>
            <person name="Hug L.A."/>
            <person name="Sharon I."/>
            <person name="Castelle C.J."/>
            <person name="Probst A.J."/>
            <person name="Thomas B.C."/>
            <person name="Singh A."/>
            <person name="Wilkins M.J."/>
            <person name="Karaoz U."/>
            <person name="Brodie E.L."/>
            <person name="Williams K.H."/>
            <person name="Hubbard S.S."/>
            <person name="Banfield J.F."/>
        </authorList>
    </citation>
    <scope>NUCLEOTIDE SEQUENCE [LARGE SCALE GENOMIC DNA]</scope>
</reference>
<organism evidence="4 5">
    <name type="scientific">Candidatus Schekmanbacteria bacterium RIFCSPLOWO2_12_FULL_38_15</name>
    <dbReference type="NCBI Taxonomy" id="1817883"/>
    <lineage>
        <taxon>Bacteria</taxon>
        <taxon>Candidatus Schekmaniibacteriota</taxon>
    </lineage>
</organism>
<dbReference type="GO" id="GO:0071281">
    <property type="term" value="P:cellular response to iron ion"/>
    <property type="evidence" value="ECO:0007669"/>
    <property type="project" value="TreeGrafter"/>
</dbReference>
<evidence type="ECO:0000256" key="1">
    <source>
        <dbReference type="ARBA" id="ARBA00022729"/>
    </source>
</evidence>
<feature type="coiled-coil region" evidence="2">
    <location>
        <begin position="150"/>
        <end position="177"/>
    </location>
</feature>
<dbReference type="InterPro" id="IPR054828">
    <property type="entry name" value="Vit_B12_bind_prot"/>
</dbReference>
<dbReference type="CDD" id="cd01144">
    <property type="entry name" value="BtuF"/>
    <property type="match status" value="1"/>
</dbReference>
<keyword evidence="1" id="KW-0732">Signal</keyword>
<dbReference type="PANTHER" id="PTHR30535:SF34">
    <property type="entry name" value="MOLYBDATE-BINDING PROTEIN MOLA"/>
    <property type="match status" value="1"/>
</dbReference>
<dbReference type="NCBIfam" id="NF038402">
    <property type="entry name" value="TroA_like"/>
    <property type="match status" value="1"/>
</dbReference>